<feature type="transmembrane region" description="Helical" evidence="2">
    <location>
        <begin position="226"/>
        <end position="245"/>
    </location>
</feature>
<feature type="transmembrane region" description="Helical" evidence="2">
    <location>
        <begin position="363"/>
        <end position="381"/>
    </location>
</feature>
<feature type="transmembrane region" description="Helical" evidence="2">
    <location>
        <begin position="49"/>
        <end position="67"/>
    </location>
</feature>
<keyword evidence="2" id="KW-0472">Membrane</keyword>
<keyword evidence="4" id="KW-1185">Reference proteome</keyword>
<evidence type="ECO:0008006" key="5">
    <source>
        <dbReference type="Google" id="ProtNLM"/>
    </source>
</evidence>
<comment type="caution">
    <text evidence="3">The sequence shown here is derived from an EMBL/GenBank/DDBJ whole genome shotgun (WGS) entry which is preliminary data.</text>
</comment>
<feature type="transmembrane region" description="Helical" evidence="2">
    <location>
        <begin position="333"/>
        <end position="351"/>
    </location>
</feature>
<feature type="transmembrane region" description="Helical" evidence="2">
    <location>
        <begin position="257"/>
        <end position="279"/>
    </location>
</feature>
<gene>
    <name evidence="3" type="ORF">GCM10009839_64480</name>
</gene>
<protein>
    <recommendedName>
        <fullName evidence="5">DUF3367 domain-containing protein</fullName>
    </recommendedName>
</protein>
<feature type="transmembrane region" description="Helical" evidence="2">
    <location>
        <begin position="161"/>
        <end position="181"/>
    </location>
</feature>
<organism evidence="3 4">
    <name type="scientific">Catenulispora yoronensis</name>
    <dbReference type="NCBI Taxonomy" id="450799"/>
    <lineage>
        <taxon>Bacteria</taxon>
        <taxon>Bacillati</taxon>
        <taxon>Actinomycetota</taxon>
        <taxon>Actinomycetes</taxon>
        <taxon>Catenulisporales</taxon>
        <taxon>Catenulisporaceae</taxon>
        <taxon>Catenulispora</taxon>
    </lineage>
</organism>
<feature type="region of interest" description="Disordered" evidence="1">
    <location>
        <begin position="1"/>
        <end position="40"/>
    </location>
</feature>
<evidence type="ECO:0000313" key="3">
    <source>
        <dbReference type="EMBL" id="GAA2049582.1"/>
    </source>
</evidence>
<sequence>MPTADRAEAAAPSRGAVLDPAIPEQRARSPHGRRPRGGLSIRWPDRGTLLAYGAPIALAAALVSVWFKPGSYLAAGDVGPFTRRNLDREIWSVWNHQNVSTGGAGYDVCRLADVLLLRTTDGLGLPGWTAQWILYVLILAFCGSAVSYLSAVWLQHGLARGVAGCLAVCNVYTLVTLLNPLPLLALAEVALLGGQLLRRSQGSRVSVRAWCLATLPISYLGVNPPLIAIVAIGVAGMAFACGPLADGAPRRAWSFLARALPCALLVNMWWIAPVVFVLFGSATSDLSAQTDPAQWTWTQVRNSVGNLVALNGHWGWNHAEYYPYSAAMNSSPWALLRWAFPALAAMGTATARRSSTIRHPKALGYLGLVVVVLLFLCKGLHPPLASVNLWLFRVVPGMWLFREPMSKFGVMVVLCYAILAGAVVERWITPADRPTGRPIVRPRVRPSVRPSRSRYRTAWIAAVPALVIGALAYPWPLWTGAVVSEQRSELPAAQVTIPEAWYRTADAVNRSPSPGRLLELPIQDYYQVTTTWGYHGIDNVPQQLVDRPVLQSIPGGYFDLSADTHAMLDALQDDLVGHATAAAQHLLATLDVSHVVVRRDLADVPGSTPRPAADALSAGLRAIPGVRLALGTPVGDLFELHANAVTVHGRATAIAASDPRDTGRELAGVPVPGLLTDDPQAAATAAHVTVTARRPALFSLDTAGDYRVTRSAAAGWYTAAEVPGGVRLDDAVTARVADHTVPGAPSISVSGDRRPPAALRVGTTVYDWPIRQPIRVDPHRVVTVLSSDGVDLARGDRAYPGPRCGPPDPTPHPMARVTRVTRAAGIGPDAWRVTSNSGVACVSVPVLPPKTDTVRLRIRTRTATGTPPRICLWQDAAAACVLEKTLSPTAGWTDWSGSTAVHPGKPLSVYLYADGVSGHLADEEYEITAVSQLAPNGTAVAPAPGWRPGTVRLNAGPNAAIVTTAGDGARAVDMRDCDGGAAGPPSADPSAATVPQWVLHATTRMSCLYGTVSVGPGSGDYVVGFDYRSLSGAAPRFCVWQAGTGTCVASDPLPATSSWQHLETTVHPAPGTQSLQLFLYADPQVSPRTEVAYRAPTFRPVVPVALDVQPASVPAAHDSVPAWSQIGVGRYSATIQNPGDGTVVELAEGYSPDWRITGLAAGWSASHFRADGYANAWTLHGHGAVRMNLVLEYAPQRWLDEVRRSSLLLLAVLVVTGFRRPAFRAARSLRRRLERTRS</sequence>
<dbReference type="RefSeq" id="WP_344669461.1">
    <property type="nucleotide sequence ID" value="NZ_BAAAQN010000047.1"/>
</dbReference>
<dbReference type="Proteomes" id="UP001500751">
    <property type="component" value="Unassembled WGS sequence"/>
</dbReference>
<accession>A0ABN2V361</accession>
<dbReference type="EMBL" id="BAAAQN010000047">
    <property type="protein sequence ID" value="GAA2049582.1"/>
    <property type="molecule type" value="Genomic_DNA"/>
</dbReference>
<keyword evidence="2" id="KW-0812">Transmembrane</keyword>
<proteinExistence type="predicted"/>
<evidence type="ECO:0000313" key="4">
    <source>
        <dbReference type="Proteomes" id="UP001500751"/>
    </source>
</evidence>
<evidence type="ECO:0000256" key="1">
    <source>
        <dbReference type="SAM" id="MobiDB-lite"/>
    </source>
</evidence>
<feature type="transmembrane region" description="Helical" evidence="2">
    <location>
        <begin position="132"/>
        <end position="154"/>
    </location>
</feature>
<feature type="transmembrane region" description="Helical" evidence="2">
    <location>
        <begin position="408"/>
        <end position="428"/>
    </location>
</feature>
<reference evidence="3 4" key="1">
    <citation type="journal article" date="2019" name="Int. J. Syst. Evol. Microbiol.">
        <title>The Global Catalogue of Microorganisms (GCM) 10K type strain sequencing project: providing services to taxonomists for standard genome sequencing and annotation.</title>
        <authorList>
            <consortium name="The Broad Institute Genomics Platform"/>
            <consortium name="The Broad Institute Genome Sequencing Center for Infectious Disease"/>
            <person name="Wu L."/>
            <person name="Ma J."/>
        </authorList>
    </citation>
    <scope>NUCLEOTIDE SEQUENCE [LARGE SCALE GENOMIC DNA]</scope>
    <source>
        <strain evidence="3 4">JCM 16014</strain>
    </source>
</reference>
<keyword evidence="2" id="KW-1133">Transmembrane helix</keyword>
<evidence type="ECO:0000256" key="2">
    <source>
        <dbReference type="SAM" id="Phobius"/>
    </source>
</evidence>
<name>A0ABN2V361_9ACTN</name>
<feature type="transmembrane region" description="Helical" evidence="2">
    <location>
        <begin position="458"/>
        <end position="478"/>
    </location>
</feature>